<dbReference type="EMBL" id="CP091512">
    <property type="protein sequence ID" value="UOO91661.1"/>
    <property type="molecule type" value="Genomic_DNA"/>
</dbReference>
<evidence type="ECO:0000313" key="3">
    <source>
        <dbReference type="EMBL" id="UOO91661.1"/>
    </source>
</evidence>
<evidence type="ECO:0000313" key="4">
    <source>
        <dbReference type="Proteomes" id="UP000832034"/>
    </source>
</evidence>
<reference evidence="3" key="2">
    <citation type="journal article" date="2022" name="Res Sq">
        <title>Evolution of multicellular longitudinally dividing oral cavity symbionts (Neisseriaceae).</title>
        <authorList>
            <person name="Nyongesa S."/>
            <person name="Weber P."/>
            <person name="Bernet E."/>
            <person name="Pullido F."/>
            <person name="Nieckarz M."/>
            <person name="Delaby M."/>
            <person name="Nieves C."/>
            <person name="Viehboeck T."/>
            <person name="Krause N."/>
            <person name="Rivera-Millot A."/>
            <person name="Nakamura A."/>
            <person name="Vischer N."/>
            <person name="VanNieuwenhze M."/>
            <person name="Brun Y."/>
            <person name="Cava F."/>
            <person name="Bulgheresi S."/>
            <person name="Veyrier F."/>
        </authorList>
    </citation>
    <scope>NUCLEOTIDE SEQUENCE</scope>
    <source>
        <strain evidence="3">SAG 1488-6</strain>
    </source>
</reference>
<dbReference type="InterPro" id="IPR023346">
    <property type="entry name" value="Lysozyme-like_dom_sf"/>
</dbReference>
<dbReference type="InterPro" id="IPR031304">
    <property type="entry name" value="SLT_2"/>
</dbReference>
<dbReference type="InterPro" id="IPR043426">
    <property type="entry name" value="MltB-like"/>
</dbReference>
<organism evidence="3 4">
    <name type="scientific">Vitreoscilla stercoraria</name>
    <dbReference type="NCBI Taxonomy" id="61"/>
    <lineage>
        <taxon>Bacteria</taxon>
        <taxon>Pseudomonadati</taxon>
        <taxon>Pseudomonadota</taxon>
        <taxon>Betaproteobacteria</taxon>
        <taxon>Neisseriales</taxon>
        <taxon>Neisseriaceae</taxon>
        <taxon>Vitreoscilla</taxon>
    </lineage>
</organism>
<dbReference type="PROSITE" id="PS51257">
    <property type="entry name" value="PROKAR_LIPOPROTEIN"/>
    <property type="match status" value="1"/>
</dbReference>
<feature type="domain" description="Transglycosylase SLT" evidence="2">
    <location>
        <begin position="59"/>
        <end position="351"/>
    </location>
</feature>
<feature type="chain" id="PRO_5046682226" evidence="1">
    <location>
        <begin position="21"/>
        <end position="357"/>
    </location>
</feature>
<gene>
    <name evidence="3" type="primary">mltB</name>
    <name evidence="3" type="ORF">LVJ81_08395</name>
</gene>
<dbReference type="Pfam" id="PF13406">
    <property type="entry name" value="SLT_2"/>
    <property type="match status" value="1"/>
</dbReference>
<keyword evidence="4" id="KW-1185">Reference proteome</keyword>
<dbReference type="Proteomes" id="UP000832034">
    <property type="component" value="Chromosome"/>
</dbReference>
<dbReference type="RefSeq" id="WP_019958368.1">
    <property type="nucleotide sequence ID" value="NZ_CP091512.1"/>
</dbReference>
<keyword evidence="1" id="KW-0732">Signal</keyword>
<sequence>MKKIAILVSLLALAACAPRAVETTQSGSTVKPAPQINQQPEIFSTVTYPAGTSFLSRPDVQRYIDRKVASGQFSREEMEAFFANVENKPNIISIMDKPGTSRPWYEFRKNNVAGNRISGGVKYWNANEYAVTQASRVYGVAPEILVAIVGIETNYASNMGSFRTADALVTLAFNYPRRAEFFRKELDEFLLMAHEERRDMFTFKGSYAGAMGVPQFMPSSFRKWAIDADHDGQRDIWNNQQDVMASVANYMKQHGWKTGGKISVPVTFQMTEALQAKLDENTQLTHTVGDFKRLGMSVQDASVSDNEKAFLYRLEVAPGQYDYYLGLNNFYTIWQYNHSRLYVSAVKEIAETVARSR</sequence>
<protein>
    <submittedName>
        <fullName evidence="3">Lytic murein transglycosylase B</fullName>
    </submittedName>
</protein>
<dbReference type="SUPFAM" id="SSF53955">
    <property type="entry name" value="Lysozyme-like"/>
    <property type="match status" value="1"/>
</dbReference>
<dbReference type="NCBIfam" id="TIGR02282">
    <property type="entry name" value="MltB"/>
    <property type="match status" value="1"/>
</dbReference>
<dbReference type="InterPro" id="IPR011757">
    <property type="entry name" value="Lytic_transglycosylase_MltB"/>
</dbReference>
<dbReference type="Gene3D" id="1.10.530.10">
    <property type="match status" value="1"/>
</dbReference>
<dbReference type="CDD" id="cd13399">
    <property type="entry name" value="Slt35-like"/>
    <property type="match status" value="1"/>
</dbReference>
<dbReference type="Gene3D" id="1.10.8.350">
    <property type="entry name" value="Bacterial muramidase"/>
    <property type="match status" value="1"/>
</dbReference>
<proteinExistence type="predicted"/>
<name>A0ABY4E7A9_VITST</name>
<reference evidence="3" key="1">
    <citation type="submission" date="2021-12" db="EMBL/GenBank/DDBJ databases">
        <authorList>
            <person name="Veyrier F.J."/>
        </authorList>
    </citation>
    <scope>NUCLEOTIDE SEQUENCE</scope>
    <source>
        <strain evidence="3">SAG 1488-6</strain>
    </source>
</reference>
<feature type="signal peptide" evidence="1">
    <location>
        <begin position="1"/>
        <end position="20"/>
    </location>
</feature>
<accession>A0ABY4E7A9</accession>
<evidence type="ECO:0000256" key="1">
    <source>
        <dbReference type="SAM" id="SignalP"/>
    </source>
</evidence>
<dbReference type="PANTHER" id="PTHR30163">
    <property type="entry name" value="MEMBRANE-BOUND LYTIC MUREIN TRANSGLYCOSYLASE B"/>
    <property type="match status" value="1"/>
</dbReference>
<dbReference type="PANTHER" id="PTHR30163:SF9">
    <property type="entry name" value="MEMBRANE-BOUND LYTIC MUREIN TRANSGLYCOSYLASE B"/>
    <property type="match status" value="1"/>
</dbReference>
<evidence type="ECO:0000259" key="2">
    <source>
        <dbReference type="Pfam" id="PF13406"/>
    </source>
</evidence>